<dbReference type="RefSeq" id="WP_165180371.1">
    <property type="nucleotide sequence ID" value="NZ_JAAKZI010000002.1"/>
</dbReference>
<keyword evidence="1" id="KW-0812">Transmembrane</keyword>
<proteinExistence type="predicted"/>
<feature type="transmembrane region" description="Helical" evidence="1">
    <location>
        <begin position="67"/>
        <end position="88"/>
    </location>
</feature>
<dbReference type="EMBL" id="JAAKZI010000002">
    <property type="protein sequence ID" value="NGN82290.1"/>
    <property type="molecule type" value="Genomic_DNA"/>
</dbReference>
<protein>
    <recommendedName>
        <fullName evidence="4">Alkaline shock response membrane anchor protein AmaP</fullName>
    </recommendedName>
</protein>
<comment type="caution">
    <text evidence="2">The sequence shown here is derived from an EMBL/GenBank/DDBJ whole genome shotgun (WGS) entry which is preliminary data.</text>
</comment>
<keyword evidence="1" id="KW-1133">Transmembrane helix</keyword>
<gene>
    <name evidence="2" type="ORF">G6N77_02250</name>
</gene>
<keyword evidence="3" id="KW-1185">Reference proteome</keyword>
<dbReference type="Proteomes" id="UP000479226">
    <property type="component" value="Unassembled WGS sequence"/>
</dbReference>
<keyword evidence="1" id="KW-0472">Membrane</keyword>
<name>A0ABX0D8R5_9MICC</name>
<reference evidence="2 3" key="1">
    <citation type="submission" date="2020-02" db="EMBL/GenBank/DDBJ databases">
        <title>Genome sequence of the type strain DSM 27180 of Arthrobacter silviterrae.</title>
        <authorList>
            <person name="Gao J."/>
            <person name="Sun J."/>
        </authorList>
    </citation>
    <scope>NUCLEOTIDE SEQUENCE [LARGE SCALE GENOMIC DNA]</scope>
    <source>
        <strain evidence="2 3">DSM 27180</strain>
    </source>
</reference>
<evidence type="ECO:0000313" key="3">
    <source>
        <dbReference type="Proteomes" id="UP000479226"/>
    </source>
</evidence>
<accession>A0ABX0D8R5</accession>
<evidence type="ECO:0000256" key="1">
    <source>
        <dbReference type="SAM" id="Phobius"/>
    </source>
</evidence>
<evidence type="ECO:0008006" key="4">
    <source>
        <dbReference type="Google" id="ProtNLM"/>
    </source>
</evidence>
<sequence>MNGTPRGFNRFLLGLLGLVLLVLGAAVVALAAVPAAGSWWQGWSAPQLESLRALAARTRLSPTMGSWIWVLAAACLLVVVIVMVAWIANQGKGRTGILLERAGSAEDDGAAGKVVLSCAVAEQALKSALSERTDLASASVSSWNFRGQASLRVRVLPRQGVAPHEVAGDIGALVESLDRLLGVQVPVLVSIGSGARSRFTKAERVR</sequence>
<evidence type="ECO:0000313" key="2">
    <source>
        <dbReference type="EMBL" id="NGN82290.1"/>
    </source>
</evidence>
<organism evidence="2 3">
    <name type="scientific">Arthrobacter silviterrae</name>
    <dbReference type="NCBI Taxonomy" id="2026658"/>
    <lineage>
        <taxon>Bacteria</taxon>
        <taxon>Bacillati</taxon>
        <taxon>Actinomycetota</taxon>
        <taxon>Actinomycetes</taxon>
        <taxon>Micrococcales</taxon>
        <taxon>Micrococcaceae</taxon>
        <taxon>Arthrobacter</taxon>
    </lineage>
</organism>